<feature type="domain" description="Importin N-terminal" evidence="8">
    <location>
        <begin position="24"/>
        <end position="97"/>
    </location>
</feature>
<dbReference type="EMBL" id="JAPUFD010000015">
    <property type="protein sequence ID" value="MDI1491774.1"/>
    <property type="molecule type" value="Genomic_DNA"/>
</dbReference>
<dbReference type="PANTHER" id="PTHR10997:SF8">
    <property type="entry name" value="EXPORTIN-2"/>
    <property type="match status" value="1"/>
</dbReference>
<dbReference type="PANTHER" id="PTHR10997">
    <property type="entry name" value="IMPORTIN-7, 8, 11"/>
    <property type="match status" value="1"/>
</dbReference>
<dbReference type="InterPro" id="IPR013713">
    <property type="entry name" value="XPO2_central"/>
</dbReference>
<accession>A0AA43TXS0</accession>
<dbReference type="InterPro" id="IPR011989">
    <property type="entry name" value="ARM-like"/>
</dbReference>
<dbReference type="FunFam" id="1.25.10.10:FF:000057">
    <property type="entry name" value="Exportin-2 isoform 1"/>
    <property type="match status" value="1"/>
</dbReference>
<comment type="caution">
    <text evidence="9">The sequence shown here is derived from an EMBL/GenBank/DDBJ whole genome shotgun (WGS) entry which is preliminary data.</text>
</comment>
<dbReference type="Gene3D" id="1.25.10.10">
    <property type="entry name" value="Leucine-rich Repeat Variant"/>
    <property type="match status" value="1"/>
</dbReference>
<name>A0AA43TXS0_9LECA</name>
<dbReference type="GO" id="GO:0006611">
    <property type="term" value="P:protein export from nucleus"/>
    <property type="evidence" value="ECO:0007669"/>
    <property type="project" value="TreeGrafter"/>
</dbReference>
<reference evidence="9" key="1">
    <citation type="journal article" date="2023" name="Genome Biol. Evol.">
        <title>First Whole Genome Sequence and Flow Cytometry Genome Size Data for the Lichen-Forming Fungus Ramalina farinacea (Ascomycota).</title>
        <authorList>
            <person name="Llewellyn T."/>
            <person name="Mian S."/>
            <person name="Hill R."/>
            <person name="Leitch I.J."/>
            <person name="Gaya E."/>
        </authorList>
    </citation>
    <scope>NUCLEOTIDE SEQUENCE</scope>
    <source>
        <strain evidence="9">LIQ254RAFAR</strain>
    </source>
</reference>
<dbReference type="InterPro" id="IPR001494">
    <property type="entry name" value="Importin-beta_N"/>
</dbReference>
<evidence type="ECO:0000256" key="6">
    <source>
        <dbReference type="ARBA" id="ARBA00022927"/>
    </source>
</evidence>
<dbReference type="SMART" id="SM00913">
    <property type="entry name" value="IBN_N"/>
    <property type="match status" value="1"/>
</dbReference>
<dbReference type="GO" id="GO:0005635">
    <property type="term" value="C:nuclear envelope"/>
    <property type="evidence" value="ECO:0007669"/>
    <property type="project" value="TreeGrafter"/>
</dbReference>
<dbReference type="GO" id="GO:0031267">
    <property type="term" value="F:small GTPase binding"/>
    <property type="evidence" value="ECO:0007669"/>
    <property type="project" value="InterPro"/>
</dbReference>
<keyword evidence="9" id="KW-0675">Receptor</keyword>
<dbReference type="SUPFAM" id="SSF48371">
    <property type="entry name" value="ARM repeat"/>
    <property type="match status" value="1"/>
</dbReference>
<evidence type="ECO:0000256" key="1">
    <source>
        <dbReference type="ARBA" id="ARBA00004123"/>
    </source>
</evidence>
<dbReference type="InterPro" id="IPR005043">
    <property type="entry name" value="XPO2_C"/>
</dbReference>
<keyword evidence="5" id="KW-0963">Cytoplasm</keyword>
<dbReference type="PROSITE" id="PS50166">
    <property type="entry name" value="IMPORTIN_B_NT"/>
    <property type="match status" value="1"/>
</dbReference>
<dbReference type="Proteomes" id="UP001161017">
    <property type="component" value="Unassembled WGS sequence"/>
</dbReference>
<evidence type="ECO:0000256" key="3">
    <source>
        <dbReference type="ARBA" id="ARBA00008669"/>
    </source>
</evidence>
<keyword evidence="10" id="KW-1185">Reference proteome</keyword>
<sequence length="961" mass="108319">MAVDLQQLAKALEASLNPSQNRQAEITLLQEEKKPNFSLSLLHIVAADAYGNTARLASALYFKNYIKRRWTDEDGKHKLPHSEVKAIKAELIGLMIAVPPNIQFQLGDAVSVIADSDFWERWDTLVDDLVSRLTPDNPRTNNGVLQVAHSIFKRWRPLYRSDALYTEINHVLTKFGTPFLSLFETTDRLINQHSSERDALQQLFGSLNLIIKLLYDLSVQELPPVFEDNLPAVTALLHKYLTYENKLLETNDDADPGPLEHVKAGIFEVLHLWVQKYEEDFGSHVGQFIGSSWNLLTAVGPQSKNDLLVSKALHFLTAITGNASHAEAFNSEATLSQVVELVVLPNLTLRESDMELFEDEPIEFIRRDLEGSDSDTRRRATTDFLRQLMAKFPIMVSNVVNRYVDHYLSDYTRDTRANWKSKDTAVYLYSAIAAKSTITTSQGVTSTNDFADIVAFFQRNIASDLIADDGIAPILKVDAIKYLYTFRSQITPAQWQEVFPLLVKHLGSSDYVIYTYAAIALERVMALNNTAKQPVIDRADVEKLSPQLLQHLFGLIERNADPARLQENEFLVRCIMRVLIVIREGVLPIMNEIVPHFVKIIQISSQNPSNPRFNYYLFEALGALIRFAVPSQPEKLETELYAPLAAILQNDVQEFIPYVFQLFAALLEAHPSKPLSTYYQSLIPPVLDPAPWASKGNVPALVRFLSAAIPRSVAGIVENNQLETLLGVFQQLVATKTNEIYGFELLECILSNFTPAMLEKYYVPVLQVLLGRLQNSKTDTFALRFVRLYHFISAHDDKGMGTDFFIAIAEQVQAGVFVALYLNVILPDTQKLLRPLDRKTAVISLAKTLTGSQSFAEKYKKGWGFTCEALLRLLENPPIPPAMEDIIVEQDPDDMSFGVGYTQLTTIKRPFRDPWPEITDVKKWVGDFLKAANSRDGGKVTSYAQERLSPEIAPVFAAYLQ</sequence>
<evidence type="ECO:0000256" key="2">
    <source>
        <dbReference type="ARBA" id="ARBA00004496"/>
    </source>
</evidence>
<comment type="similarity">
    <text evidence="3">Belongs to the XPO2/CSE1 family.</text>
</comment>
<evidence type="ECO:0000256" key="7">
    <source>
        <dbReference type="ARBA" id="ARBA00023242"/>
    </source>
</evidence>
<gene>
    <name evidence="9" type="primary">CSE1</name>
    <name evidence="9" type="ORF">OHK93_002984</name>
</gene>
<dbReference type="InterPro" id="IPR016024">
    <property type="entry name" value="ARM-type_fold"/>
</dbReference>
<evidence type="ECO:0000313" key="9">
    <source>
        <dbReference type="EMBL" id="MDI1491774.1"/>
    </source>
</evidence>
<comment type="subcellular location">
    <subcellularLocation>
        <location evidence="2">Cytoplasm</location>
    </subcellularLocation>
    <subcellularLocation>
        <location evidence="1">Nucleus</location>
    </subcellularLocation>
</comment>
<evidence type="ECO:0000256" key="5">
    <source>
        <dbReference type="ARBA" id="ARBA00022490"/>
    </source>
</evidence>
<proteinExistence type="inferred from homology"/>
<dbReference type="Pfam" id="PF03810">
    <property type="entry name" value="IBN_N"/>
    <property type="match status" value="1"/>
</dbReference>
<organism evidence="9 10">
    <name type="scientific">Ramalina farinacea</name>
    <dbReference type="NCBI Taxonomy" id="258253"/>
    <lineage>
        <taxon>Eukaryota</taxon>
        <taxon>Fungi</taxon>
        <taxon>Dikarya</taxon>
        <taxon>Ascomycota</taxon>
        <taxon>Pezizomycotina</taxon>
        <taxon>Lecanoromycetes</taxon>
        <taxon>OSLEUM clade</taxon>
        <taxon>Lecanoromycetidae</taxon>
        <taxon>Lecanorales</taxon>
        <taxon>Lecanorineae</taxon>
        <taxon>Ramalinaceae</taxon>
        <taxon>Ramalina</taxon>
    </lineage>
</organism>
<keyword evidence="7" id="KW-0539">Nucleus</keyword>
<evidence type="ECO:0000313" key="10">
    <source>
        <dbReference type="Proteomes" id="UP001161017"/>
    </source>
</evidence>
<dbReference type="AlphaFoldDB" id="A0AA43TXS0"/>
<keyword evidence="6" id="KW-0653">Protein transport</keyword>
<keyword evidence="4" id="KW-0813">Transport</keyword>
<dbReference type="Pfam" id="PF03378">
    <property type="entry name" value="CAS_CSE1"/>
    <property type="match status" value="1"/>
</dbReference>
<protein>
    <submittedName>
        <fullName evidence="9">Importin-alpha export receptor</fullName>
    </submittedName>
</protein>
<dbReference type="GO" id="GO:0006606">
    <property type="term" value="P:protein import into nucleus"/>
    <property type="evidence" value="ECO:0007669"/>
    <property type="project" value="TreeGrafter"/>
</dbReference>
<dbReference type="GO" id="GO:0005829">
    <property type="term" value="C:cytosol"/>
    <property type="evidence" value="ECO:0007669"/>
    <property type="project" value="TreeGrafter"/>
</dbReference>
<dbReference type="GO" id="GO:0005049">
    <property type="term" value="F:nuclear export signal receptor activity"/>
    <property type="evidence" value="ECO:0007669"/>
    <property type="project" value="TreeGrafter"/>
</dbReference>
<evidence type="ECO:0000256" key="4">
    <source>
        <dbReference type="ARBA" id="ARBA00022448"/>
    </source>
</evidence>
<dbReference type="Pfam" id="PF08506">
    <property type="entry name" value="Cse1"/>
    <property type="match status" value="1"/>
</dbReference>
<evidence type="ECO:0000259" key="8">
    <source>
        <dbReference type="PROSITE" id="PS50166"/>
    </source>
</evidence>